<name>A0ABP8WL44_9PSEU</name>
<organism evidence="6 7">
    <name type="scientific">Pseudonocardia yuanmonensis</name>
    <dbReference type="NCBI Taxonomy" id="1095914"/>
    <lineage>
        <taxon>Bacteria</taxon>
        <taxon>Bacillati</taxon>
        <taxon>Actinomycetota</taxon>
        <taxon>Actinomycetes</taxon>
        <taxon>Pseudonocardiales</taxon>
        <taxon>Pseudonocardiaceae</taxon>
        <taxon>Pseudonocardia</taxon>
    </lineage>
</organism>
<dbReference type="Pfam" id="PF25137">
    <property type="entry name" value="ADH_Fe_C"/>
    <property type="match status" value="1"/>
</dbReference>
<dbReference type="InterPro" id="IPR056798">
    <property type="entry name" value="ADH_Fe_C"/>
</dbReference>
<dbReference type="Gene3D" id="3.40.50.1970">
    <property type="match status" value="1"/>
</dbReference>
<dbReference type="EMBL" id="BAABIC010000009">
    <property type="protein sequence ID" value="GAA4691409.1"/>
    <property type="molecule type" value="Genomic_DNA"/>
</dbReference>
<dbReference type="PANTHER" id="PTHR11496">
    <property type="entry name" value="ALCOHOL DEHYDROGENASE"/>
    <property type="match status" value="1"/>
</dbReference>
<evidence type="ECO:0000259" key="5">
    <source>
        <dbReference type="Pfam" id="PF25137"/>
    </source>
</evidence>
<dbReference type="Gene3D" id="1.20.1090.10">
    <property type="entry name" value="Dehydroquinate synthase-like - alpha domain"/>
    <property type="match status" value="1"/>
</dbReference>
<keyword evidence="2" id="KW-0520">NAD</keyword>
<protein>
    <recommendedName>
        <fullName evidence="8">Maleylacetate reductase</fullName>
    </recommendedName>
</protein>
<dbReference type="InterPro" id="IPR039697">
    <property type="entry name" value="Alcohol_dehydrogenase_Fe"/>
</dbReference>
<reference evidence="7" key="1">
    <citation type="journal article" date="2019" name="Int. J. Syst. Evol. Microbiol.">
        <title>The Global Catalogue of Microorganisms (GCM) 10K type strain sequencing project: providing services to taxonomists for standard genome sequencing and annotation.</title>
        <authorList>
            <consortium name="The Broad Institute Genomics Platform"/>
            <consortium name="The Broad Institute Genome Sequencing Center for Infectious Disease"/>
            <person name="Wu L."/>
            <person name="Ma J."/>
        </authorList>
    </citation>
    <scope>NUCLEOTIDE SEQUENCE [LARGE SCALE GENOMIC DNA]</scope>
    <source>
        <strain evidence="7">JCM 18055</strain>
    </source>
</reference>
<evidence type="ECO:0008006" key="8">
    <source>
        <dbReference type="Google" id="ProtNLM"/>
    </source>
</evidence>
<dbReference type="InterPro" id="IPR034786">
    <property type="entry name" value="MAR"/>
</dbReference>
<dbReference type="InterPro" id="IPR001670">
    <property type="entry name" value="ADH_Fe/GldA"/>
</dbReference>
<dbReference type="Proteomes" id="UP001500325">
    <property type="component" value="Unassembled WGS sequence"/>
</dbReference>
<comment type="caution">
    <text evidence="6">The sequence shown here is derived from an EMBL/GenBank/DDBJ whole genome shotgun (WGS) entry which is preliminary data.</text>
</comment>
<evidence type="ECO:0000259" key="4">
    <source>
        <dbReference type="Pfam" id="PF00465"/>
    </source>
</evidence>
<evidence type="ECO:0000256" key="2">
    <source>
        <dbReference type="ARBA" id="ARBA00023027"/>
    </source>
</evidence>
<feature type="domain" description="Fe-containing alcohol dehydrogenase-like C-terminal" evidence="5">
    <location>
        <begin position="170"/>
        <end position="351"/>
    </location>
</feature>
<evidence type="ECO:0000313" key="7">
    <source>
        <dbReference type="Proteomes" id="UP001500325"/>
    </source>
</evidence>
<feature type="region of interest" description="Disordered" evidence="3">
    <location>
        <begin position="352"/>
        <end position="389"/>
    </location>
</feature>
<evidence type="ECO:0000313" key="6">
    <source>
        <dbReference type="EMBL" id="GAA4691409.1"/>
    </source>
</evidence>
<sequence>MPESRTNDFRHVSLPGVVRFGAGSVASLPAELDGLGLSQVLVLCTPGRAAAADAIVAAAGERVAGVFAEAREHVPAELAERAATRAVELGADGCVAVGGGSAVGLGKAVALRHGLPVVAVPTTFAGSEMTPVWGLTEAGHKRTGRDPRVLPRLVIYDVDLVAGLPHATAVTSALNAMAHAAEALYAPDGSPVVSLLAEEGIRLLAAALDALGRDAADLPARELALRGAWLSGSCLGATTMSLHHKICHVLGGTLGLPHAAAHAAVLPAVLAFNLPAAPRAAEALERALDDADPARRVWELGRTTTISPGLAGLGMRWEDCATVAAEVCAAPYANPRPVGLAAVTRIVEEAWAGSHQREGAGSRPGDTADIERGSGAASGDRPRSSTVTSLVDVRQYPRLDVAAADDADLAATFEDGEADILAVDDAGQTQPLTEVVVADSRTPHRVGQNPAVAEENDRLPGEKSTSHRSMFHTGQDVPQ</sequence>
<feature type="domain" description="Alcohol dehydrogenase iron-type/glycerol dehydrogenase GldA" evidence="4">
    <location>
        <begin position="15"/>
        <end position="157"/>
    </location>
</feature>
<dbReference type="SUPFAM" id="SSF56796">
    <property type="entry name" value="Dehydroquinate synthase-like"/>
    <property type="match status" value="1"/>
</dbReference>
<evidence type="ECO:0000256" key="1">
    <source>
        <dbReference type="ARBA" id="ARBA00023002"/>
    </source>
</evidence>
<evidence type="ECO:0000256" key="3">
    <source>
        <dbReference type="SAM" id="MobiDB-lite"/>
    </source>
</evidence>
<proteinExistence type="predicted"/>
<keyword evidence="1" id="KW-0560">Oxidoreductase</keyword>
<feature type="region of interest" description="Disordered" evidence="3">
    <location>
        <begin position="440"/>
        <end position="479"/>
    </location>
</feature>
<keyword evidence="7" id="KW-1185">Reference proteome</keyword>
<dbReference type="CDD" id="cd08177">
    <property type="entry name" value="MAR"/>
    <property type="match status" value="1"/>
</dbReference>
<dbReference type="PANTHER" id="PTHR11496:SF83">
    <property type="entry name" value="HYDROXYACID-OXOACID TRANSHYDROGENASE, MITOCHONDRIAL"/>
    <property type="match status" value="1"/>
</dbReference>
<dbReference type="Pfam" id="PF00465">
    <property type="entry name" value="Fe-ADH"/>
    <property type="match status" value="1"/>
</dbReference>
<gene>
    <name evidence="6" type="ORF">GCM10023215_30380</name>
</gene>
<feature type="compositionally biased region" description="Basic and acidic residues" evidence="3">
    <location>
        <begin position="455"/>
        <end position="465"/>
    </location>
</feature>
<accession>A0ABP8WL44</accession>